<accession>A0ACB8JSN6</accession>
<evidence type="ECO:0000313" key="2">
    <source>
        <dbReference type="Proteomes" id="UP000829398"/>
    </source>
</evidence>
<organism evidence="1 2">
    <name type="scientific">Citrus sinensis</name>
    <name type="common">Sweet orange</name>
    <name type="synonym">Citrus aurantium var. sinensis</name>
    <dbReference type="NCBI Taxonomy" id="2711"/>
    <lineage>
        <taxon>Eukaryota</taxon>
        <taxon>Viridiplantae</taxon>
        <taxon>Streptophyta</taxon>
        <taxon>Embryophyta</taxon>
        <taxon>Tracheophyta</taxon>
        <taxon>Spermatophyta</taxon>
        <taxon>Magnoliopsida</taxon>
        <taxon>eudicotyledons</taxon>
        <taxon>Gunneridae</taxon>
        <taxon>Pentapetalae</taxon>
        <taxon>rosids</taxon>
        <taxon>malvids</taxon>
        <taxon>Sapindales</taxon>
        <taxon>Rutaceae</taxon>
        <taxon>Aurantioideae</taxon>
        <taxon>Citrus</taxon>
    </lineage>
</organism>
<comment type="caution">
    <text evidence="1">The sequence shown here is derived from an EMBL/GenBank/DDBJ whole genome shotgun (WGS) entry which is preliminary data.</text>
</comment>
<name>A0ACB8JSN6_CITSI</name>
<evidence type="ECO:0000313" key="1">
    <source>
        <dbReference type="EMBL" id="KAH9734786.1"/>
    </source>
</evidence>
<gene>
    <name evidence="1" type="ORF">KPL71_017505</name>
</gene>
<dbReference type="Proteomes" id="UP000829398">
    <property type="component" value="Chromosome 6"/>
</dbReference>
<keyword evidence="2" id="KW-1185">Reference proteome</keyword>
<protein>
    <submittedName>
        <fullName evidence="1">Transcription factor MYB27</fullName>
    </submittedName>
</protein>
<proteinExistence type="predicted"/>
<sequence>MSGMMMPLSRKEVDIDEDSNSVCQLMVELPQTSSTTMDAVILQQTMVYQAAMQEEKLSKGPWHEEEDELLVTFVTLFGERRWDYIAKASGLKRSGKSCGLRWLNYLCPNIKHGYISTEEEQIIIQLHKKWGNKWSRIARNLPGRTDNEIKNYWRTRIRKKIQAQEQENFQFGRNNAKRDSLFSNLDFNVQKHETDDEHKPGENPFGTDNSFDVLGFPNSAFASSPYKIRIRDWMSELSDDQSKITQQGGSNIVESCFGCQASIAEYTDTWGWSGSIWDMN</sequence>
<reference evidence="2" key="1">
    <citation type="journal article" date="2023" name="Hortic. Res.">
        <title>A chromosome-level phased genome enabling allele-level studies in sweet orange: a case study on citrus Huanglongbing tolerance.</title>
        <authorList>
            <person name="Wu B."/>
            <person name="Yu Q."/>
            <person name="Deng Z."/>
            <person name="Duan Y."/>
            <person name="Luo F."/>
            <person name="Gmitter F. Jr."/>
        </authorList>
    </citation>
    <scope>NUCLEOTIDE SEQUENCE [LARGE SCALE GENOMIC DNA]</scope>
    <source>
        <strain evidence="2">cv. Valencia</strain>
    </source>
</reference>
<dbReference type="EMBL" id="CM039175">
    <property type="protein sequence ID" value="KAH9734786.1"/>
    <property type="molecule type" value="Genomic_DNA"/>
</dbReference>